<proteinExistence type="inferred from homology"/>
<evidence type="ECO:0000256" key="1">
    <source>
        <dbReference type="ARBA" id="ARBA00022723"/>
    </source>
</evidence>
<keyword evidence="7" id="KW-1185">Reference proteome</keyword>
<comment type="similarity">
    <text evidence="4">Belongs to the cyclic nucleotide phosphodiesterase class-III family.</text>
</comment>
<evidence type="ECO:0000256" key="2">
    <source>
        <dbReference type="ARBA" id="ARBA00022801"/>
    </source>
</evidence>
<keyword evidence="1" id="KW-0479">Metal-binding</keyword>
<name>A0ABP8UTH7_9ACTN</name>
<dbReference type="InterPro" id="IPR029052">
    <property type="entry name" value="Metallo-depent_PP-like"/>
</dbReference>
<keyword evidence="2" id="KW-0378">Hydrolase</keyword>
<comment type="caution">
    <text evidence="6">The sequence shown here is derived from an EMBL/GenBank/DDBJ whole genome shotgun (WGS) entry which is preliminary data.</text>
</comment>
<dbReference type="PANTHER" id="PTHR42988">
    <property type="entry name" value="PHOSPHOHYDROLASE"/>
    <property type="match status" value="1"/>
</dbReference>
<dbReference type="PANTHER" id="PTHR42988:SF2">
    <property type="entry name" value="CYCLIC NUCLEOTIDE PHOSPHODIESTERASE CBUA0032-RELATED"/>
    <property type="match status" value="1"/>
</dbReference>
<accession>A0ABP8UTH7</accession>
<dbReference type="InterPro" id="IPR004843">
    <property type="entry name" value="Calcineurin-like_PHP"/>
</dbReference>
<evidence type="ECO:0000256" key="4">
    <source>
        <dbReference type="ARBA" id="ARBA00025742"/>
    </source>
</evidence>
<evidence type="ECO:0000313" key="6">
    <source>
        <dbReference type="EMBL" id="GAA4638058.1"/>
    </source>
</evidence>
<protein>
    <submittedName>
        <fullName evidence="6">Metallophosphoesterase</fullName>
    </submittedName>
</protein>
<dbReference type="SUPFAM" id="SSF56300">
    <property type="entry name" value="Metallo-dependent phosphatases"/>
    <property type="match status" value="1"/>
</dbReference>
<feature type="domain" description="Calcineurin-like phosphoesterase" evidence="5">
    <location>
        <begin position="4"/>
        <end position="189"/>
    </location>
</feature>
<organism evidence="6 7">
    <name type="scientific">Actinoallomurus vinaceus</name>
    <dbReference type="NCBI Taxonomy" id="1080074"/>
    <lineage>
        <taxon>Bacteria</taxon>
        <taxon>Bacillati</taxon>
        <taxon>Actinomycetota</taxon>
        <taxon>Actinomycetes</taxon>
        <taxon>Streptosporangiales</taxon>
        <taxon>Thermomonosporaceae</taxon>
        <taxon>Actinoallomurus</taxon>
    </lineage>
</organism>
<dbReference type="Pfam" id="PF00149">
    <property type="entry name" value="Metallophos"/>
    <property type="match status" value="1"/>
</dbReference>
<evidence type="ECO:0000256" key="3">
    <source>
        <dbReference type="ARBA" id="ARBA00023004"/>
    </source>
</evidence>
<evidence type="ECO:0000259" key="5">
    <source>
        <dbReference type="Pfam" id="PF00149"/>
    </source>
</evidence>
<keyword evidence="3" id="KW-0408">Iron</keyword>
<dbReference type="EMBL" id="BAABHK010000021">
    <property type="protein sequence ID" value="GAA4638058.1"/>
    <property type="molecule type" value="Genomic_DNA"/>
</dbReference>
<dbReference type="Gene3D" id="3.60.21.10">
    <property type="match status" value="1"/>
</dbReference>
<dbReference type="Proteomes" id="UP001501442">
    <property type="component" value="Unassembled WGS sequence"/>
</dbReference>
<gene>
    <name evidence="6" type="ORF">GCM10023196_094320</name>
</gene>
<dbReference type="RefSeq" id="WP_345441342.1">
    <property type="nucleotide sequence ID" value="NZ_BAABHK010000021.1"/>
</dbReference>
<evidence type="ECO:0000313" key="7">
    <source>
        <dbReference type="Proteomes" id="UP001501442"/>
    </source>
</evidence>
<sequence length="254" mass="27172">MIVFAHLSDTHLDGTPRAAARTEAVMTYLDRLPYDLDAVLVTGDIADHGLPAEYEEARAALASRHPVLICPGNHDVRAPYRQVLLGEPAGDGPVNRAHRVAGAVFAMCDSSIPGRPDGRLDDETLTWLEGVLAETPSGTPVFVVFHHPPVVLHAPYVDAIRQFGEDRLAGLIGRHPDVVAVLCGHAHTPAVTTFAGRPLLVAPGVVSTVRLPWETGTWGTGADGLVDLDIPPALAFHVLDDEGRLTSHYRVVTP</sequence>
<dbReference type="InterPro" id="IPR050884">
    <property type="entry name" value="CNP_phosphodiesterase-III"/>
</dbReference>
<reference evidence="7" key="1">
    <citation type="journal article" date="2019" name="Int. J. Syst. Evol. Microbiol.">
        <title>The Global Catalogue of Microorganisms (GCM) 10K type strain sequencing project: providing services to taxonomists for standard genome sequencing and annotation.</title>
        <authorList>
            <consortium name="The Broad Institute Genomics Platform"/>
            <consortium name="The Broad Institute Genome Sequencing Center for Infectious Disease"/>
            <person name="Wu L."/>
            <person name="Ma J."/>
        </authorList>
    </citation>
    <scope>NUCLEOTIDE SEQUENCE [LARGE SCALE GENOMIC DNA]</scope>
    <source>
        <strain evidence="7">JCM 17939</strain>
    </source>
</reference>